<evidence type="ECO:0000313" key="3">
    <source>
        <dbReference type="Proteomes" id="UP001153292"/>
    </source>
</evidence>
<evidence type="ECO:0000313" key="2">
    <source>
        <dbReference type="EMBL" id="CAH0399454.1"/>
    </source>
</evidence>
<protein>
    <recommendedName>
        <fullName evidence="4">Endonuclease-reverse transcriptase</fullName>
    </recommendedName>
</protein>
<evidence type="ECO:0000256" key="1">
    <source>
        <dbReference type="SAM" id="MobiDB-lite"/>
    </source>
</evidence>
<feature type="compositionally biased region" description="Polar residues" evidence="1">
    <location>
        <begin position="195"/>
        <end position="208"/>
    </location>
</feature>
<accession>A0ABN8B1W4</accession>
<organism evidence="2 3">
    <name type="scientific">Chilo suppressalis</name>
    <name type="common">Asiatic rice borer moth</name>
    <dbReference type="NCBI Taxonomy" id="168631"/>
    <lineage>
        <taxon>Eukaryota</taxon>
        <taxon>Metazoa</taxon>
        <taxon>Ecdysozoa</taxon>
        <taxon>Arthropoda</taxon>
        <taxon>Hexapoda</taxon>
        <taxon>Insecta</taxon>
        <taxon>Pterygota</taxon>
        <taxon>Neoptera</taxon>
        <taxon>Endopterygota</taxon>
        <taxon>Lepidoptera</taxon>
        <taxon>Glossata</taxon>
        <taxon>Ditrysia</taxon>
        <taxon>Pyraloidea</taxon>
        <taxon>Crambidae</taxon>
        <taxon>Crambinae</taxon>
        <taxon>Chilo</taxon>
    </lineage>
</organism>
<keyword evidence="3" id="KW-1185">Reference proteome</keyword>
<evidence type="ECO:0008006" key="4">
    <source>
        <dbReference type="Google" id="ProtNLM"/>
    </source>
</evidence>
<dbReference type="Proteomes" id="UP001153292">
    <property type="component" value="Chromosome 14"/>
</dbReference>
<reference evidence="2" key="1">
    <citation type="submission" date="2021-12" db="EMBL/GenBank/DDBJ databases">
        <authorList>
            <person name="King R."/>
        </authorList>
    </citation>
    <scope>NUCLEOTIDE SEQUENCE</scope>
</reference>
<feature type="region of interest" description="Disordered" evidence="1">
    <location>
        <begin position="153"/>
        <end position="208"/>
    </location>
</feature>
<dbReference type="EMBL" id="OU963907">
    <property type="protein sequence ID" value="CAH0399454.1"/>
    <property type="molecule type" value="Genomic_DNA"/>
</dbReference>
<proteinExistence type="predicted"/>
<name>A0ABN8B1W4_CHISP</name>
<gene>
    <name evidence="2" type="ORF">CHILSU_LOCUS2600</name>
</gene>
<dbReference type="Gene3D" id="3.30.70.1820">
    <property type="entry name" value="L1 transposable element, RRM domain"/>
    <property type="match status" value="1"/>
</dbReference>
<feature type="compositionally biased region" description="Polar residues" evidence="1">
    <location>
        <begin position="166"/>
        <end position="181"/>
    </location>
</feature>
<sequence length="208" mass="24280">MLEENRNLKLKLESLEKKIQLLEKDKKSNSIIIYGLKEGEKFITDLLENAKQKFQEELDIKIENFEINKIYRIGNLINKEKSRPTLISFINGWKKSKVLKNKKNSKELQISKDYTKETLEKRKALLPQLKEERNKGNIAYLKYDKLIVKESAGVNDKRKREPSASPYANPQPKKQQMTSSTKSHRTNAFDLMRVRSNSLTSQPIGKQQ</sequence>